<keyword evidence="1" id="KW-0472">Membrane</keyword>
<keyword evidence="4" id="KW-1185">Reference proteome</keyword>
<comment type="caution">
    <text evidence="3">The sequence shown here is derived from an EMBL/GenBank/DDBJ whole genome shotgun (WGS) entry which is preliminary data.</text>
</comment>
<dbReference type="AlphaFoldDB" id="A0A4R0NP12"/>
<feature type="transmembrane region" description="Helical" evidence="1">
    <location>
        <begin position="137"/>
        <end position="157"/>
    </location>
</feature>
<dbReference type="GO" id="GO:0016020">
    <property type="term" value="C:membrane"/>
    <property type="evidence" value="ECO:0007669"/>
    <property type="project" value="TreeGrafter"/>
</dbReference>
<dbReference type="InterPro" id="IPR050879">
    <property type="entry name" value="Acyltransferase_3"/>
</dbReference>
<dbReference type="PANTHER" id="PTHR23028:SF53">
    <property type="entry name" value="ACYL_TRANSF_3 DOMAIN-CONTAINING PROTEIN"/>
    <property type="match status" value="1"/>
</dbReference>
<keyword evidence="3" id="KW-0012">Acyltransferase</keyword>
<feature type="transmembrane region" description="Helical" evidence="1">
    <location>
        <begin position="257"/>
        <end position="276"/>
    </location>
</feature>
<organism evidence="3 4">
    <name type="scientific">Pedobacter frigidisoli</name>
    <dbReference type="NCBI Taxonomy" id="2530455"/>
    <lineage>
        <taxon>Bacteria</taxon>
        <taxon>Pseudomonadati</taxon>
        <taxon>Bacteroidota</taxon>
        <taxon>Sphingobacteriia</taxon>
        <taxon>Sphingobacteriales</taxon>
        <taxon>Sphingobacteriaceae</taxon>
        <taxon>Pedobacter</taxon>
    </lineage>
</organism>
<keyword evidence="1" id="KW-1133">Transmembrane helix</keyword>
<reference evidence="3 4" key="1">
    <citation type="submission" date="2019-02" db="EMBL/GenBank/DDBJ databases">
        <title>Pedobacter sp. RP-3-11 sp. nov., isolated from Arctic soil.</title>
        <authorList>
            <person name="Dahal R.H."/>
        </authorList>
    </citation>
    <scope>NUCLEOTIDE SEQUENCE [LARGE SCALE GENOMIC DNA]</scope>
    <source>
        <strain evidence="3 4">RP-3-11</strain>
    </source>
</reference>
<evidence type="ECO:0000313" key="3">
    <source>
        <dbReference type="EMBL" id="TCD01979.1"/>
    </source>
</evidence>
<evidence type="ECO:0000256" key="1">
    <source>
        <dbReference type="SAM" id="Phobius"/>
    </source>
</evidence>
<feature type="transmembrane region" description="Helical" evidence="1">
    <location>
        <begin position="79"/>
        <end position="98"/>
    </location>
</feature>
<feature type="transmembrane region" description="Helical" evidence="1">
    <location>
        <begin position="205"/>
        <end position="222"/>
    </location>
</feature>
<dbReference type="GO" id="GO:0016747">
    <property type="term" value="F:acyltransferase activity, transferring groups other than amino-acyl groups"/>
    <property type="evidence" value="ECO:0007669"/>
    <property type="project" value="InterPro"/>
</dbReference>
<name>A0A4R0NP12_9SPHI</name>
<dbReference type="PANTHER" id="PTHR23028">
    <property type="entry name" value="ACETYLTRANSFERASE"/>
    <property type="match status" value="1"/>
</dbReference>
<dbReference type="EMBL" id="SJSN01000019">
    <property type="protein sequence ID" value="TCD01979.1"/>
    <property type="molecule type" value="Genomic_DNA"/>
</dbReference>
<dbReference type="Proteomes" id="UP000291485">
    <property type="component" value="Unassembled WGS sequence"/>
</dbReference>
<dbReference type="RefSeq" id="WP_131562061.1">
    <property type="nucleotide sequence ID" value="NZ_SJSN01000019.1"/>
</dbReference>
<feature type="transmembrane region" description="Helical" evidence="1">
    <location>
        <begin position="169"/>
        <end position="185"/>
    </location>
</feature>
<accession>A0A4R0NP12</accession>
<keyword evidence="1" id="KW-0812">Transmembrane</keyword>
<proteinExistence type="predicted"/>
<gene>
    <name evidence="3" type="ORF">EZ449_19475</name>
</gene>
<keyword evidence="3" id="KW-0808">Transferase</keyword>
<protein>
    <submittedName>
        <fullName evidence="3">Acyltransferase</fullName>
    </submittedName>
</protein>
<feature type="transmembrane region" description="Helical" evidence="1">
    <location>
        <begin position="12"/>
        <end position="30"/>
    </location>
</feature>
<dbReference type="InterPro" id="IPR002656">
    <property type="entry name" value="Acyl_transf_3_dom"/>
</dbReference>
<feature type="domain" description="Acyltransferase 3" evidence="2">
    <location>
        <begin position="8"/>
        <end position="326"/>
    </location>
</feature>
<feature type="transmembrane region" description="Helical" evidence="1">
    <location>
        <begin position="312"/>
        <end position="333"/>
    </location>
</feature>
<evidence type="ECO:0000259" key="2">
    <source>
        <dbReference type="Pfam" id="PF01757"/>
    </source>
</evidence>
<dbReference type="OrthoDB" id="290051at2"/>
<dbReference type="GO" id="GO:0000271">
    <property type="term" value="P:polysaccharide biosynthetic process"/>
    <property type="evidence" value="ECO:0007669"/>
    <property type="project" value="TreeGrafter"/>
</dbReference>
<feature type="transmembrane region" description="Helical" evidence="1">
    <location>
        <begin position="36"/>
        <end position="58"/>
    </location>
</feature>
<dbReference type="Pfam" id="PF01757">
    <property type="entry name" value="Acyl_transf_3"/>
    <property type="match status" value="1"/>
</dbReference>
<evidence type="ECO:0000313" key="4">
    <source>
        <dbReference type="Proteomes" id="UP000291485"/>
    </source>
</evidence>
<feature type="transmembrane region" description="Helical" evidence="1">
    <location>
        <begin position="229"/>
        <end position="251"/>
    </location>
</feature>
<sequence>MNTAFKLNNFDLLRLFAATEVLLLHSFLRLNINFPVFFKVMSCFPGVNMFFVMSGFLISASLERNKNLPEYAKNRAIRIFPGLWVCLIVTVIAIPIFSDISFFNREFFPWLLAQCVGLIYTPNFLSGFGFGSYNGSLWTIPLELQFYICLPIIYYVISKLAKSERSKTVLIAVLFLFFCFLSYYIKINYSPVGTAAETTLEKVLRYTFIPNIYLFLFGVLLQRLKIYKLSLFVGKGIVWVGLYLVVCYFFPTDSSAYLFKFLLLGLTTISMAYTFPNLSNKLLKGNDISYGVYIYHGLVLGIFMETKQFNNPFGVFLILVISYSLAAVSWNYIEKPFLKRKKQSIHKLSELAAV</sequence>